<dbReference type="InterPro" id="IPR018392">
    <property type="entry name" value="LysM"/>
</dbReference>
<feature type="region of interest" description="Disordered" evidence="2">
    <location>
        <begin position="105"/>
        <end position="154"/>
    </location>
</feature>
<dbReference type="EMBL" id="LT629736">
    <property type="protein sequence ID" value="SDR92260.1"/>
    <property type="molecule type" value="Genomic_DNA"/>
</dbReference>
<keyword evidence="4" id="KW-0449">Lipoprotein</keyword>
<dbReference type="GO" id="GO:0004222">
    <property type="term" value="F:metalloendopeptidase activity"/>
    <property type="evidence" value="ECO:0007669"/>
    <property type="project" value="TreeGrafter"/>
</dbReference>
<dbReference type="PANTHER" id="PTHR21666">
    <property type="entry name" value="PEPTIDASE-RELATED"/>
    <property type="match status" value="1"/>
</dbReference>
<dbReference type="GO" id="GO:0032153">
    <property type="term" value="C:cell division site"/>
    <property type="evidence" value="ECO:0007669"/>
    <property type="project" value="TreeGrafter"/>
</dbReference>
<evidence type="ECO:0000259" key="3">
    <source>
        <dbReference type="PROSITE" id="PS51782"/>
    </source>
</evidence>
<dbReference type="GO" id="GO:0009279">
    <property type="term" value="C:cell outer membrane"/>
    <property type="evidence" value="ECO:0007669"/>
    <property type="project" value="TreeGrafter"/>
</dbReference>
<dbReference type="AlphaFoldDB" id="A0A1H1N020"/>
<dbReference type="InterPro" id="IPR050570">
    <property type="entry name" value="Cell_wall_metabolism_enzyme"/>
</dbReference>
<sequence>MSERFAIVSGWRQCAVGLVGSLLVACAGPSGYVPIDDRSRGGQAARAQARAAEIPASGLHTVRRGETLYQIAFRYGTDWQTVAGYNNLRSPYTIYPGQNLRVAPGNGSPRVAAVAPPPKQPSPPPSRPTNSVPATRAIPAPTPAQSAPAKTAGTISVPAKVSRWDWPTDGPLISRFQSGTSLNKGIDIAGTLGQPIKAAADGAVVYAGRGLIGYGDMIIVKHDDTFLSAYAHNSKLMVSEGDQVKRGQVIAEMGSSGTDRVKLHFEIRQRGKPVDPLGHLPKR</sequence>
<dbReference type="Proteomes" id="UP000243207">
    <property type="component" value="Chromosome I"/>
</dbReference>
<dbReference type="Pfam" id="PF01476">
    <property type="entry name" value="LysM"/>
    <property type="match status" value="1"/>
</dbReference>
<feature type="compositionally biased region" description="Pro residues" evidence="2">
    <location>
        <begin position="115"/>
        <end position="127"/>
    </location>
</feature>
<dbReference type="PANTHER" id="PTHR21666:SF263">
    <property type="entry name" value="MUREIN HYDROLASE ACTIVATOR NLPD"/>
    <property type="match status" value="1"/>
</dbReference>
<dbReference type="InterPro" id="IPR016047">
    <property type="entry name" value="M23ase_b-sheet_dom"/>
</dbReference>
<dbReference type="CDD" id="cd12797">
    <property type="entry name" value="M23_peptidase"/>
    <property type="match status" value="1"/>
</dbReference>
<dbReference type="PROSITE" id="PS51257">
    <property type="entry name" value="PROKAR_LIPOPROTEIN"/>
    <property type="match status" value="1"/>
</dbReference>
<evidence type="ECO:0000313" key="5">
    <source>
        <dbReference type="Proteomes" id="UP000243207"/>
    </source>
</evidence>
<name>A0A1H1N020_9GAMM</name>
<comment type="similarity">
    <text evidence="1">Belongs to the E.coli NlpD/Haemophilus LppB family.</text>
</comment>
<dbReference type="CDD" id="cd00118">
    <property type="entry name" value="LysM"/>
    <property type="match status" value="1"/>
</dbReference>
<evidence type="ECO:0000313" key="4">
    <source>
        <dbReference type="EMBL" id="SDR92260.1"/>
    </source>
</evidence>
<evidence type="ECO:0000256" key="2">
    <source>
        <dbReference type="SAM" id="MobiDB-lite"/>
    </source>
</evidence>
<dbReference type="RefSeq" id="WP_231701525.1">
    <property type="nucleotide sequence ID" value="NZ_LT629736.1"/>
</dbReference>
<dbReference type="Gene3D" id="3.10.350.10">
    <property type="entry name" value="LysM domain"/>
    <property type="match status" value="1"/>
</dbReference>
<dbReference type="SUPFAM" id="SSF51261">
    <property type="entry name" value="Duplicated hybrid motif"/>
    <property type="match status" value="1"/>
</dbReference>
<dbReference type="Pfam" id="PF01551">
    <property type="entry name" value="Peptidase_M23"/>
    <property type="match status" value="1"/>
</dbReference>
<feature type="compositionally biased region" description="Low complexity" evidence="2">
    <location>
        <begin position="128"/>
        <end position="139"/>
    </location>
</feature>
<evidence type="ECO:0000256" key="1">
    <source>
        <dbReference type="ARBA" id="ARBA00038420"/>
    </source>
</evidence>
<organism evidence="4 5">
    <name type="scientific">Halopseudomonas xinjiangensis</name>
    <dbReference type="NCBI Taxonomy" id="487184"/>
    <lineage>
        <taxon>Bacteria</taxon>
        <taxon>Pseudomonadati</taxon>
        <taxon>Pseudomonadota</taxon>
        <taxon>Gammaproteobacteria</taxon>
        <taxon>Pseudomonadales</taxon>
        <taxon>Pseudomonadaceae</taxon>
        <taxon>Halopseudomonas</taxon>
    </lineage>
</organism>
<dbReference type="InterPro" id="IPR036779">
    <property type="entry name" value="LysM_dom_sf"/>
</dbReference>
<protein>
    <submittedName>
        <fullName evidence="4">Lipoprotein NlpD</fullName>
    </submittedName>
</protein>
<dbReference type="PROSITE" id="PS51782">
    <property type="entry name" value="LYSM"/>
    <property type="match status" value="1"/>
</dbReference>
<dbReference type="Gene3D" id="2.70.70.10">
    <property type="entry name" value="Glucose Permease (Domain IIA)"/>
    <property type="match status" value="1"/>
</dbReference>
<dbReference type="SMART" id="SM00257">
    <property type="entry name" value="LysM"/>
    <property type="match status" value="1"/>
</dbReference>
<keyword evidence="5" id="KW-1185">Reference proteome</keyword>
<proteinExistence type="inferred from homology"/>
<accession>A0A1H1N020</accession>
<dbReference type="InterPro" id="IPR011055">
    <property type="entry name" value="Dup_hybrid_motif"/>
</dbReference>
<feature type="domain" description="LysM" evidence="3">
    <location>
        <begin position="58"/>
        <end position="102"/>
    </location>
</feature>
<dbReference type="STRING" id="487184.SAMN05216421_0574"/>
<gene>
    <name evidence="4" type="ORF">SAMN05216421_0574</name>
</gene>
<reference evidence="5" key="1">
    <citation type="submission" date="2016-10" db="EMBL/GenBank/DDBJ databases">
        <authorList>
            <person name="Varghese N."/>
            <person name="Submissions S."/>
        </authorList>
    </citation>
    <scope>NUCLEOTIDE SEQUENCE [LARGE SCALE GENOMIC DNA]</scope>
    <source>
        <strain evidence="5">NRRL B-51270</strain>
    </source>
</reference>